<gene>
    <name evidence="1" type="ORF">SDC9_130547</name>
</gene>
<dbReference type="EMBL" id="VSSQ01032270">
    <property type="protein sequence ID" value="MPM83483.1"/>
    <property type="molecule type" value="Genomic_DNA"/>
</dbReference>
<reference evidence="1" key="1">
    <citation type="submission" date="2019-08" db="EMBL/GenBank/DDBJ databases">
        <authorList>
            <person name="Kucharzyk K."/>
            <person name="Murdoch R.W."/>
            <person name="Higgins S."/>
            <person name="Loffler F."/>
        </authorList>
    </citation>
    <scope>NUCLEOTIDE SEQUENCE</scope>
</reference>
<accession>A0A645D301</accession>
<dbReference type="InterPro" id="IPR045527">
    <property type="entry name" value="DUF6470"/>
</dbReference>
<comment type="caution">
    <text evidence="1">The sequence shown here is derived from an EMBL/GenBank/DDBJ whole genome shotgun (WGS) entry which is preliminary data.</text>
</comment>
<dbReference type="AlphaFoldDB" id="A0A645D301"/>
<sequence>MFSYPVSLKFNITRAKALIESKRAEINIRTTKNGYTMESHPIKMNIDNEQFFDSIGIKSNRKQAEEIVQKGKQAVYEFMERKAEEKNALLGPHKMTIAEARSGRFIKNPQLFLEFIPDAKPEISWTEGYNDINYKKDDLDISWNPGSVNIEYVPYSVEISVDRWSDG</sequence>
<organism evidence="1">
    <name type="scientific">bioreactor metagenome</name>
    <dbReference type="NCBI Taxonomy" id="1076179"/>
    <lineage>
        <taxon>unclassified sequences</taxon>
        <taxon>metagenomes</taxon>
        <taxon>ecological metagenomes</taxon>
    </lineage>
</organism>
<protein>
    <submittedName>
        <fullName evidence="1">Uncharacterized protein</fullName>
    </submittedName>
</protein>
<evidence type="ECO:0000313" key="1">
    <source>
        <dbReference type="EMBL" id="MPM83483.1"/>
    </source>
</evidence>
<name>A0A645D301_9ZZZZ</name>
<proteinExistence type="predicted"/>
<dbReference type="Pfam" id="PF20074">
    <property type="entry name" value="DUF6470"/>
    <property type="match status" value="1"/>
</dbReference>